<dbReference type="InterPro" id="IPR011049">
    <property type="entry name" value="Serralysin-like_metalloprot_C"/>
</dbReference>
<dbReference type="SUPFAM" id="SSF51120">
    <property type="entry name" value="beta-Roll"/>
    <property type="match status" value="2"/>
</dbReference>
<gene>
    <name evidence="1" type="ORF">FKM52_17840</name>
</gene>
<accession>A0A506V4Z1</accession>
<evidence type="ECO:0000313" key="1">
    <source>
        <dbReference type="EMBL" id="TPW40499.1"/>
    </source>
</evidence>
<dbReference type="Proteomes" id="UP000319523">
    <property type="component" value="Unassembled WGS sequence"/>
</dbReference>
<dbReference type="EMBL" id="VHQI01000013">
    <property type="protein sequence ID" value="TPW40499.1"/>
    <property type="molecule type" value="Genomic_DNA"/>
</dbReference>
<name>A0A506V4Z1_9GAMM</name>
<reference evidence="1 2" key="1">
    <citation type="submission" date="2019-06" db="EMBL/GenBank/DDBJ databases">
        <authorList>
            <person name="Yang Y."/>
        </authorList>
    </citation>
    <scope>NUCLEOTIDE SEQUENCE [LARGE SCALE GENOMIC DNA]</scope>
    <source>
        <strain evidence="1 2">BIT-26</strain>
    </source>
</reference>
<organism evidence="1 2">
    <name type="scientific">Mixta tenebrionis</name>
    <dbReference type="NCBI Taxonomy" id="2562439"/>
    <lineage>
        <taxon>Bacteria</taxon>
        <taxon>Pseudomonadati</taxon>
        <taxon>Pseudomonadota</taxon>
        <taxon>Gammaproteobacteria</taxon>
        <taxon>Enterobacterales</taxon>
        <taxon>Erwiniaceae</taxon>
        <taxon>Mixta</taxon>
    </lineage>
</organism>
<comment type="caution">
    <text evidence="1">The sequence shown here is derived from an EMBL/GenBank/DDBJ whole genome shotgun (WGS) entry which is preliminary data.</text>
</comment>
<dbReference type="Gene3D" id="3.40.50.1820">
    <property type="entry name" value="alpha/beta hydrolase"/>
    <property type="match status" value="1"/>
</dbReference>
<sequence length="584" mass="63554">MAIFDYQNKNDIALINDALTLNAYSTELAGFTLDTSFQQRAAESGWKVLSAQDLSYSGSFDQHNIFNGETLFYWSAQVNVFGKYNDAGDLVSIGVCYWGTGDVKGVPGEQLNTMTDSLHDILIALENEFSETYVSNAFGNLLSCVARLATENGLSGKDVIFSGMSLGGMAVNSTAMASANNAWDGFYEDSSYIAISSPVQNTYDDKVLNIGCENDPVYRALEGTSINFPGTFFEHDKPLDTCVNNLVIFNDYYGSEDFTILSIAGQTWGAWAGHDAVNYIEGLQSILNSLTYQITNRDSTVIVSRMSDEMREKTWVTDLNRFAEPHEGPTFIFGSDKADLIAGGKGMDYLEGFAGDDSFRDAGGFNLIDGGAGYDLFDLQGEISKTSIAQLADGILAIKGADGGITLLHDVEAIKETYWFLWDNYLTYEVTNEGLTLDGKLSLTYANTVHASTERSGEIFAPENGGFYVDQTSWLMGSAQDTVMHGSHSSDVFICQQGDDIIYINGGDDIILLTGNDIGNKTVYGFGQDDKLAFMVNAQTTANGNYLDYLSQCEDGVQFTCDAGSVTLVGVTLDQLHESQFVLA</sequence>
<dbReference type="OrthoDB" id="7010652at2"/>
<evidence type="ECO:0000313" key="2">
    <source>
        <dbReference type="Proteomes" id="UP000319523"/>
    </source>
</evidence>
<proteinExistence type="predicted"/>
<dbReference type="InterPro" id="IPR029058">
    <property type="entry name" value="AB_hydrolase_fold"/>
</dbReference>
<keyword evidence="2" id="KW-1185">Reference proteome</keyword>
<dbReference type="SUPFAM" id="SSF53474">
    <property type="entry name" value="alpha/beta-Hydrolases"/>
    <property type="match status" value="1"/>
</dbReference>
<protein>
    <submittedName>
        <fullName evidence="1">Lipase</fullName>
    </submittedName>
</protein>
<dbReference type="AlphaFoldDB" id="A0A506V4Z1"/>
<dbReference type="RefSeq" id="WP_141177508.1">
    <property type="nucleotide sequence ID" value="NZ_JBHUFX010000001.1"/>
</dbReference>